<evidence type="ECO:0000313" key="2">
    <source>
        <dbReference type="EMBL" id="GFY75929.1"/>
    </source>
</evidence>
<keyword evidence="3" id="KW-1185">Reference proteome</keyword>
<dbReference type="EMBL" id="BMAV01021686">
    <property type="protein sequence ID" value="GFY75929.1"/>
    <property type="molecule type" value="Genomic_DNA"/>
</dbReference>
<dbReference type="Proteomes" id="UP000886998">
    <property type="component" value="Unassembled WGS sequence"/>
</dbReference>
<protein>
    <submittedName>
        <fullName evidence="2">Retrovirus-related Pol polyprotein from transposon TNT 1-94</fullName>
    </submittedName>
</protein>
<dbReference type="Pfam" id="PF07727">
    <property type="entry name" value="RVT_2"/>
    <property type="match status" value="2"/>
</dbReference>
<gene>
    <name evidence="2" type="ORF">TNIN_83251</name>
</gene>
<name>A0A8X6YUF7_9ARAC</name>
<dbReference type="SUPFAM" id="SSF56672">
    <property type="entry name" value="DNA/RNA polymerases"/>
    <property type="match status" value="1"/>
</dbReference>
<feature type="domain" description="Reverse transcriptase Ty1/copia-type" evidence="1">
    <location>
        <begin position="7"/>
        <end position="145"/>
    </location>
</feature>
<proteinExistence type="predicted"/>
<dbReference type="InterPro" id="IPR013103">
    <property type="entry name" value="RVT_2"/>
</dbReference>
<organism evidence="2 3">
    <name type="scientific">Trichonephila inaurata madagascariensis</name>
    <dbReference type="NCBI Taxonomy" id="2747483"/>
    <lineage>
        <taxon>Eukaryota</taxon>
        <taxon>Metazoa</taxon>
        <taxon>Ecdysozoa</taxon>
        <taxon>Arthropoda</taxon>
        <taxon>Chelicerata</taxon>
        <taxon>Arachnida</taxon>
        <taxon>Araneae</taxon>
        <taxon>Araneomorphae</taxon>
        <taxon>Entelegynae</taxon>
        <taxon>Araneoidea</taxon>
        <taxon>Nephilidae</taxon>
        <taxon>Trichonephila</taxon>
        <taxon>Trichonephila inaurata</taxon>
    </lineage>
</organism>
<sequence length="227" mass="25935">MNSLSENHTWELTDLPVEAKAIPCKWVYRLKTNPDGSIDKYKASLVARGFSQRQSIDNSETYSPIAKLGTIPTVLSIAGEERMHLTQFDVSTAFLYKDLEETIFIQQPEGFKNGSGRVSKLKRSMYGLKQSPRWWNKCFGQFLTDIDDGLVAATDQQVSEMFIKELKTKFKISVGEVSCFLSFEIEHHKDNSTTVSRKEYTGKIFKCFEFEECKPVATPMLKDCKLQ</sequence>
<reference evidence="2" key="1">
    <citation type="submission" date="2020-08" db="EMBL/GenBank/DDBJ databases">
        <title>Multicomponent nature underlies the extraordinary mechanical properties of spider dragline silk.</title>
        <authorList>
            <person name="Kono N."/>
            <person name="Nakamura H."/>
            <person name="Mori M."/>
            <person name="Yoshida Y."/>
            <person name="Ohtoshi R."/>
            <person name="Malay A.D."/>
            <person name="Moran D.A.P."/>
            <person name="Tomita M."/>
            <person name="Numata K."/>
            <person name="Arakawa K."/>
        </authorList>
    </citation>
    <scope>NUCLEOTIDE SEQUENCE</scope>
</reference>
<accession>A0A8X6YUF7</accession>
<evidence type="ECO:0000259" key="1">
    <source>
        <dbReference type="Pfam" id="PF07727"/>
    </source>
</evidence>
<dbReference type="OrthoDB" id="6437187at2759"/>
<dbReference type="InterPro" id="IPR043502">
    <property type="entry name" value="DNA/RNA_pol_sf"/>
</dbReference>
<dbReference type="GO" id="GO:0071897">
    <property type="term" value="P:DNA biosynthetic process"/>
    <property type="evidence" value="ECO:0007669"/>
    <property type="project" value="UniProtKB-ARBA"/>
</dbReference>
<feature type="domain" description="Reverse transcriptase Ty1/copia-type" evidence="1">
    <location>
        <begin position="146"/>
        <end position="222"/>
    </location>
</feature>
<evidence type="ECO:0000313" key="3">
    <source>
        <dbReference type="Proteomes" id="UP000886998"/>
    </source>
</evidence>
<comment type="caution">
    <text evidence="2">The sequence shown here is derived from an EMBL/GenBank/DDBJ whole genome shotgun (WGS) entry which is preliminary data.</text>
</comment>
<dbReference type="AlphaFoldDB" id="A0A8X6YUF7"/>